<gene>
    <name evidence="2" type="ORF">GCM10023185_14180</name>
</gene>
<reference evidence="3" key="1">
    <citation type="journal article" date="2019" name="Int. J. Syst. Evol. Microbiol.">
        <title>The Global Catalogue of Microorganisms (GCM) 10K type strain sequencing project: providing services to taxonomists for standard genome sequencing and annotation.</title>
        <authorList>
            <consortium name="The Broad Institute Genomics Platform"/>
            <consortium name="The Broad Institute Genome Sequencing Center for Infectious Disease"/>
            <person name="Wu L."/>
            <person name="Ma J."/>
        </authorList>
    </citation>
    <scope>NUCLEOTIDE SEQUENCE [LARGE SCALE GENOMIC DNA]</scope>
    <source>
        <strain evidence="3">JCM 17923</strain>
    </source>
</reference>
<organism evidence="2 3">
    <name type="scientific">Hymenobacter saemangeumensis</name>
    <dbReference type="NCBI Taxonomy" id="1084522"/>
    <lineage>
        <taxon>Bacteria</taxon>
        <taxon>Pseudomonadati</taxon>
        <taxon>Bacteroidota</taxon>
        <taxon>Cytophagia</taxon>
        <taxon>Cytophagales</taxon>
        <taxon>Hymenobacteraceae</taxon>
        <taxon>Hymenobacter</taxon>
    </lineage>
</organism>
<sequence>MRLLADENLEAPIIRQLRLGGHDVAAVAEISPGIMDEDVLALANQENRLLLTIDKDFGDLIFRHRLPHAGVFLCRIADLPIAERATLILQMLAQHGPELHTGFGVLTGRLFRLTKIPDSV</sequence>
<evidence type="ECO:0000313" key="3">
    <source>
        <dbReference type="Proteomes" id="UP001501153"/>
    </source>
</evidence>
<dbReference type="EMBL" id="BAABGZ010000014">
    <property type="protein sequence ID" value="GAA4353504.1"/>
    <property type="molecule type" value="Genomic_DNA"/>
</dbReference>
<evidence type="ECO:0000313" key="2">
    <source>
        <dbReference type="EMBL" id="GAA4353504.1"/>
    </source>
</evidence>
<proteinExistence type="predicted"/>
<dbReference type="RefSeq" id="WP_345235215.1">
    <property type="nucleotide sequence ID" value="NZ_BAABGZ010000014.1"/>
</dbReference>
<protein>
    <recommendedName>
        <fullName evidence="1">DUF5615 domain-containing protein</fullName>
    </recommendedName>
</protein>
<feature type="domain" description="DUF5615" evidence="1">
    <location>
        <begin position="1"/>
        <end position="106"/>
    </location>
</feature>
<dbReference type="Proteomes" id="UP001501153">
    <property type="component" value="Unassembled WGS sequence"/>
</dbReference>
<comment type="caution">
    <text evidence="2">The sequence shown here is derived from an EMBL/GenBank/DDBJ whole genome shotgun (WGS) entry which is preliminary data.</text>
</comment>
<keyword evidence="3" id="KW-1185">Reference proteome</keyword>
<dbReference type="Pfam" id="PF18480">
    <property type="entry name" value="DUF5615"/>
    <property type="match status" value="1"/>
</dbReference>
<evidence type="ECO:0000259" key="1">
    <source>
        <dbReference type="Pfam" id="PF18480"/>
    </source>
</evidence>
<name>A0ABP8I899_9BACT</name>
<dbReference type="InterPro" id="IPR041049">
    <property type="entry name" value="DUF5615"/>
</dbReference>
<accession>A0ABP8I899</accession>